<name>A0A4R5VRV1_9BURK</name>
<dbReference type="OrthoDB" id="9793302at2"/>
<comment type="caution">
    <text evidence="1">The sequence shown here is derived from an EMBL/GenBank/DDBJ whole genome shotgun (WGS) entry which is preliminary data.</text>
</comment>
<dbReference type="EMBL" id="SMYL01000014">
    <property type="protein sequence ID" value="TDK61223.1"/>
    <property type="molecule type" value="Genomic_DNA"/>
</dbReference>
<sequence length="51" mass="6164">MIYSATTIEQAELELCQFEQKWSERFSPIGESWRKNWPRLPIFFTTRRTPG</sequence>
<protein>
    <submittedName>
        <fullName evidence="1">Uncharacterized protein</fullName>
    </submittedName>
</protein>
<gene>
    <name evidence="1" type="ORF">E2I14_17645</name>
</gene>
<dbReference type="Proteomes" id="UP000294829">
    <property type="component" value="Unassembled WGS sequence"/>
</dbReference>
<proteinExistence type="predicted"/>
<reference evidence="1 2" key="1">
    <citation type="submission" date="2019-03" db="EMBL/GenBank/DDBJ databases">
        <title>Sapientia aquatica gen. nov., sp. nov., isolated from a crater lake.</title>
        <authorList>
            <person name="Felfoldi T."/>
            <person name="Szabo A."/>
            <person name="Toth E."/>
            <person name="Schumann P."/>
            <person name="Keki Z."/>
            <person name="Marialigeti K."/>
            <person name="Mathe I."/>
        </authorList>
    </citation>
    <scope>NUCLEOTIDE SEQUENCE [LARGE SCALE GENOMIC DNA]</scope>
    <source>
        <strain evidence="1 2">SA-152</strain>
    </source>
</reference>
<organism evidence="1 2">
    <name type="scientific">Sapientia aquatica</name>
    <dbReference type="NCBI Taxonomy" id="1549640"/>
    <lineage>
        <taxon>Bacteria</taxon>
        <taxon>Pseudomonadati</taxon>
        <taxon>Pseudomonadota</taxon>
        <taxon>Betaproteobacteria</taxon>
        <taxon>Burkholderiales</taxon>
        <taxon>Oxalobacteraceae</taxon>
        <taxon>Sapientia</taxon>
    </lineage>
</organism>
<keyword evidence="2" id="KW-1185">Reference proteome</keyword>
<accession>A0A4R5VRV1</accession>
<dbReference type="AlphaFoldDB" id="A0A4R5VRV1"/>
<evidence type="ECO:0000313" key="1">
    <source>
        <dbReference type="EMBL" id="TDK61223.1"/>
    </source>
</evidence>
<evidence type="ECO:0000313" key="2">
    <source>
        <dbReference type="Proteomes" id="UP000294829"/>
    </source>
</evidence>